<feature type="non-terminal residue" evidence="6">
    <location>
        <position position="60"/>
    </location>
</feature>
<dbReference type="GO" id="GO:0005634">
    <property type="term" value="C:nucleus"/>
    <property type="evidence" value="ECO:0007669"/>
    <property type="project" value="UniProtKB-SubCell"/>
</dbReference>
<evidence type="ECO:0000313" key="6">
    <source>
        <dbReference type="EMBL" id="ABG67845.1"/>
    </source>
</evidence>
<dbReference type="Pfam" id="PF05920">
    <property type="entry name" value="Homeobox_KN"/>
    <property type="match status" value="1"/>
</dbReference>
<dbReference type="InterPro" id="IPR001356">
    <property type="entry name" value="HD"/>
</dbReference>
<accession>Q0N4E5</accession>
<evidence type="ECO:0000259" key="5">
    <source>
        <dbReference type="PROSITE" id="PS50071"/>
    </source>
</evidence>
<dbReference type="GO" id="GO:0006355">
    <property type="term" value="P:regulation of DNA-templated transcription"/>
    <property type="evidence" value="ECO:0007669"/>
    <property type="project" value="InterPro"/>
</dbReference>
<evidence type="ECO:0000256" key="1">
    <source>
        <dbReference type="ARBA" id="ARBA00023125"/>
    </source>
</evidence>
<dbReference type="GO" id="GO:0003677">
    <property type="term" value="F:DNA binding"/>
    <property type="evidence" value="ECO:0007669"/>
    <property type="project" value="UniProtKB-UniRule"/>
</dbReference>
<protein>
    <submittedName>
        <fullName evidence="6">TALE-like</fullName>
    </submittedName>
</protein>
<evidence type="ECO:0000256" key="3">
    <source>
        <dbReference type="ARBA" id="ARBA00023242"/>
    </source>
</evidence>
<keyword evidence="1 4" id="KW-0238">DNA-binding</keyword>
<dbReference type="SUPFAM" id="SSF46689">
    <property type="entry name" value="Homeodomain-like"/>
    <property type="match status" value="1"/>
</dbReference>
<dbReference type="PROSITE" id="PS50071">
    <property type="entry name" value="HOMEOBOX_2"/>
    <property type="match status" value="1"/>
</dbReference>
<comment type="subcellular location">
    <subcellularLocation>
        <location evidence="4">Nucleus</location>
    </subcellularLocation>
</comment>
<feature type="domain" description="Homeobox" evidence="5">
    <location>
        <begin position="23"/>
        <end position="59"/>
    </location>
</feature>
<dbReference type="InterPro" id="IPR008422">
    <property type="entry name" value="KN_HD"/>
</dbReference>
<dbReference type="EMBL" id="DQ500831">
    <property type="protein sequence ID" value="ABG67845.1"/>
    <property type="molecule type" value="Genomic_DNA"/>
</dbReference>
<feature type="DNA-binding region" description="Homeobox" evidence="4">
    <location>
        <begin position="25"/>
        <end position="60"/>
    </location>
</feature>
<organism evidence="6">
    <name type="scientific">Nematostella vectensis</name>
    <name type="common">Starlet sea anemone</name>
    <dbReference type="NCBI Taxonomy" id="45351"/>
    <lineage>
        <taxon>Eukaryota</taxon>
        <taxon>Metazoa</taxon>
        <taxon>Cnidaria</taxon>
        <taxon>Anthozoa</taxon>
        <taxon>Hexacorallia</taxon>
        <taxon>Actiniaria</taxon>
        <taxon>Edwardsiidae</taxon>
        <taxon>Nematostella</taxon>
    </lineage>
</organism>
<sequence>TAVPITFDRQAAEVPGSLAHADNPYPNRRQKQELSVATGLSVRQVEQWFVNYRRRKGRTA</sequence>
<dbReference type="AlphaFoldDB" id="Q0N4E5"/>
<reference evidence="6" key="1">
    <citation type="journal article" date="2006" name="Nature">
        <title>Minimal ProtoHox cluster inferred from bilaterian and cnidarian Hox complements.</title>
        <authorList>
            <person name="Chourrout D."/>
            <person name="Delsuc F."/>
            <person name="Chourrout P."/>
            <person name="Edvardsen R.B."/>
            <person name="Rentzsch F."/>
            <person name="Renfer E."/>
            <person name="Jensen M.F."/>
            <person name="Zhu B."/>
            <person name="de Jong P."/>
            <person name="Steele R.E."/>
            <person name="Technau U."/>
        </authorList>
    </citation>
    <scope>NUCLEOTIDE SEQUENCE</scope>
</reference>
<dbReference type="Gene3D" id="1.10.10.60">
    <property type="entry name" value="Homeodomain-like"/>
    <property type="match status" value="1"/>
</dbReference>
<evidence type="ECO:0000256" key="2">
    <source>
        <dbReference type="ARBA" id="ARBA00023155"/>
    </source>
</evidence>
<evidence type="ECO:0000256" key="4">
    <source>
        <dbReference type="PROSITE-ProRule" id="PRU00108"/>
    </source>
</evidence>
<dbReference type="InterPro" id="IPR009057">
    <property type="entry name" value="Homeodomain-like_sf"/>
</dbReference>
<name>Q0N4E5_NEMVE</name>
<proteinExistence type="predicted"/>
<keyword evidence="2 4" id="KW-0371">Homeobox</keyword>
<keyword evidence="3 4" id="KW-0539">Nucleus</keyword>
<dbReference type="CDD" id="cd00086">
    <property type="entry name" value="homeodomain"/>
    <property type="match status" value="1"/>
</dbReference>
<feature type="non-terminal residue" evidence="6">
    <location>
        <position position="1"/>
    </location>
</feature>